<dbReference type="InterPro" id="IPR008719">
    <property type="entry name" value="N2O_reductase_NosL"/>
</dbReference>
<dbReference type="Gene3D" id="3.30.70.2050">
    <property type="match status" value="1"/>
</dbReference>
<evidence type="ECO:0000313" key="2">
    <source>
        <dbReference type="Proteomes" id="UP000011602"/>
    </source>
</evidence>
<gene>
    <name evidence="1" type="ORF">C493_18511</name>
</gene>
<dbReference type="STRING" id="1227499.C493_18511"/>
<protein>
    <submittedName>
        <fullName evidence="1">Lipoprotein NosL</fullName>
    </submittedName>
</protein>
<dbReference type="EMBL" id="AOHZ01000084">
    <property type="protein sequence ID" value="ELY51004.1"/>
    <property type="molecule type" value="Genomic_DNA"/>
</dbReference>
<dbReference type="Proteomes" id="UP000011602">
    <property type="component" value="Unassembled WGS sequence"/>
</dbReference>
<dbReference type="SUPFAM" id="SSF160387">
    <property type="entry name" value="NosL/MerB-like"/>
    <property type="match status" value="1"/>
</dbReference>
<sequence length="145" mass="16368">MVIVNHPGPAGHAFYPDDSELPEPDIQDGVVPYCASTCAYNYYFEYEERGDEPRVIYLTDYSKVDWEVYEDGNEYYITAHFEEDVHTDARDLTFVVDSEALGAMGQSVIGFSDTGDAESFAEEYGGDLYDHDSIDRELIESLGFV</sequence>
<comment type="caution">
    <text evidence="1">The sequence shown here is derived from an EMBL/GenBank/DDBJ whole genome shotgun (WGS) entry which is preliminary data.</text>
</comment>
<proteinExistence type="predicted"/>
<organism evidence="1 2">
    <name type="scientific">Natronolimnohabitans innermongolicus JCM 12255</name>
    <dbReference type="NCBI Taxonomy" id="1227499"/>
    <lineage>
        <taxon>Archaea</taxon>
        <taxon>Methanobacteriati</taxon>
        <taxon>Methanobacteriota</taxon>
        <taxon>Stenosarchaea group</taxon>
        <taxon>Halobacteria</taxon>
        <taxon>Halobacteriales</taxon>
        <taxon>Natrialbaceae</taxon>
        <taxon>Natronolimnohabitans</taxon>
    </lineage>
</organism>
<name>L9WNI5_9EURY</name>
<dbReference type="eggNOG" id="arCOG04012">
    <property type="taxonomic scope" value="Archaea"/>
</dbReference>
<accession>L9WNI5</accession>
<evidence type="ECO:0000313" key="1">
    <source>
        <dbReference type="EMBL" id="ELY51004.1"/>
    </source>
</evidence>
<dbReference type="Pfam" id="PF05573">
    <property type="entry name" value="NosL"/>
    <property type="match status" value="1"/>
</dbReference>
<keyword evidence="2" id="KW-1185">Reference proteome</keyword>
<keyword evidence="1" id="KW-0449">Lipoprotein</keyword>
<reference evidence="1 2" key="1">
    <citation type="journal article" date="2014" name="PLoS Genet.">
        <title>Phylogenetically driven sequencing of extremely halophilic archaea reveals strategies for static and dynamic osmo-response.</title>
        <authorList>
            <person name="Becker E.A."/>
            <person name="Seitzer P.M."/>
            <person name="Tritt A."/>
            <person name="Larsen D."/>
            <person name="Krusor M."/>
            <person name="Yao A.I."/>
            <person name="Wu D."/>
            <person name="Madern D."/>
            <person name="Eisen J.A."/>
            <person name="Darling A.E."/>
            <person name="Facciotti M.T."/>
        </authorList>
    </citation>
    <scope>NUCLEOTIDE SEQUENCE [LARGE SCALE GENOMIC DNA]</scope>
    <source>
        <strain evidence="1 2">JCM 12255</strain>
    </source>
</reference>
<dbReference type="AlphaFoldDB" id="L9WNI5"/>